<keyword evidence="8 13" id="KW-0460">Magnesium</keyword>
<dbReference type="PANTHER" id="PTHR12066:SF0">
    <property type="entry name" value="TELOMERASE REVERSE TRANSCRIPTASE"/>
    <property type="match status" value="1"/>
</dbReference>
<dbReference type="Gene3D" id="1.10.132.70">
    <property type="match status" value="1"/>
</dbReference>
<dbReference type="GO" id="GO:0007004">
    <property type="term" value="P:telomere maintenance via telomerase"/>
    <property type="evidence" value="ECO:0007669"/>
    <property type="project" value="TreeGrafter"/>
</dbReference>
<evidence type="ECO:0000256" key="11">
    <source>
        <dbReference type="ARBA" id="ARBA00023242"/>
    </source>
</evidence>
<dbReference type="CDD" id="cd01648">
    <property type="entry name" value="TERT"/>
    <property type="match status" value="1"/>
</dbReference>
<evidence type="ECO:0000313" key="16">
    <source>
        <dbReference type="EMBL" id="RHW67725.1"/>
    </source>
</evidence>
<dbReference type="PRINTS" id="PR01365">
    <property type="entry name" value="TELOMERASERT"/>
</dbReference>
<dbReference type="PANTHER" id="PTHR12066">
    <property type="entry name" value="TELOMERASE REVERSE TRANSCRIPTASE"/>
    <property type="match status" value="1"/>
</dbReference>
<evidence type="ECO:0000256" key="7">
    <source>
        <dbReference type="ARBA" id="ARBA00022723"/>
    </source>
</evidence>
<dbReference type="InterPro" id="IPR021891">
    <property type="entry name" value="Telomerase_RBD"/>
</dbReference>
<comment type="caution">
    <text evidence="16">The sequence shown here is derived from an EMBL/GenBank/DDBJ whole genome shotgun (WGS) entry which is preliminary data.</text>
</comment>
<name>A0A3L6KUB5_9TRYP</name>
<reference evidence="16" key="1">
    <citation type="submission" date="2018-09" db="EMBL/GenBank/DDBJ databases">
        <title>whole genome sequence of T. equiperdum IVM-t1 strain.</title>
        <authorList>
            <person name="Suganuma K."/>
        </authorList>
    </citation>
    <scope>NUCLEOTIDE SEQUENCE [LARGE SCALE GENOMIC DNA]</scope>
    <source>
        <strain evidence="16">IVM-t1</strain>
    </source>
</reference>
<evidence type="ECO:0000256" key="10">
    <source>
        <dbReference type="ARBA" id="ARBA00022918"/>
    </source>
</evidence>
<accession>A0A3L6KUB5</accession>
<keyword evidence="9 13" id="KW-0779">Telomere</keyword>
<dbReference type="Pfam" id="PF12009">
    <property type="entry name" value="Telomerase_RBD"/>
    <property type="match status" value="1"/>
</dbReference>
<evidence type="ECO:0000256" key="9">
    <source>
        <dbReference type="ARBA" id="ARBA00022895"/>
    </source>
</evidence>
<dbReference type="EC" id="2.7.7.49" evidence="2 13"/>
<keyword evidence="7 13" id="KW-0479">Metal-binding</keyword>
<comment type="similarity">
    <text evidence="1 13">Belongs to the reverse transcriptase family. Telomerase subfamily.</text>
</comment>
<gene>
    <name evidence="16" type="primary">TERT</name>
    <name evidence="16" type="ORF">DPX39_110073500</name>
</gene>
<dbReference type="SMART" id="SM00975">
    <property type="entry name" value="Telomerase_RBD"/>
    <property type="match status" value="1"/>
</dbReference>
<keyword evidence="5 13" id="KW-0808">Transferase</keyword>
<evidence type="ECO:0000256" key="14">
    <source>
        <dbReference type="SAM" id="MobiDB-lite"/>
    </source>
</evidence>
<proteinExistence type="inferred from homology"/>
<evidence type="ECO:0000256" key="13">
    <source>
        <dbReference type="RuleBase" id="RU365061"/>
    </source>
</evidence>
<dbReference type="GO" id="GO:0003720">
    <property type="term" value="F:telomerase activity"/>
    <property type="evidence" value="ECO:0007669"/>
    <property type="project" value="InterPro"/>
</dbReference>
<feature type="region of interest" description="Disordered" evidence="14">
    <location>
        <begin position="773"/>
        <end position="795"/>
    </location>
</feature>
<evidence type="ECO:0000256" key="4">
    <source>
        <dbReference type="ARBA" id="ARBA00022454"/>
    </source>
</evidence>
<protein>
    <recommendedName>
        <fullName evidence="3 13">Telomerase reverse transcriptase</fullName>
        <ecNumber evidence="2 13">2.7.7.49</ecNumber>
    </recommendedName>
    <alternativeName>
        <fullName evidence="13">Telomerase catalytic subunit</fullName>
    </alternativeName>
</protein>
<dbReference type="GO" id="GO:0070034">
    <property type="term" value="F:telomerase RNA binding"/>
    <property type="evidence" value="ECO:0007669"/>
    <property type="project" value="TreeGrafter"/>
</dbReference>
<dbReference type="GO" id="GO:0000333">
    <property type="term" value="C:telomerase catalytic core complex"/>
    <property type="evidence" value="ECO:0007669"/>
    <property type="project" value="TreeGrafter"/>
</dbReference>
<sequence>MAQMFPSVPGYDGPFSLKDFLHNYIGLQLRWSTPQENSTTLPPSNSNVVVVPPTGNFHVVVYVSRSAPPPQRSVRSAAVLSSCSNKMDGDHPQPSVPTHFHGRPLTSSVLKHPFWDALFSQIGPTAVSFIVLWAPIVVQFEASGGGLQVLGPPLKRSASCAVKRQPGAGWWEGKLKVSRTETLTQNDPHCFCIEGTPSPVALYRLNVPRLHLVEQSPLRSTADARHAVTLILEQLWIEHHKSSCSPSSDRDISQRLCGVATGSATNCCGDSCVVLAQARNQVNAVFPYTLLPVHDDAVSGNGTVKEYLIHVLHCALGSVCRMNIRGAAIKHTEFLEKRGKSFTSISQKAQTAGQENKMRAIPVGELTVPEPVVASYLETLFNMMWWRAPPRFVGGAVTADRVKFWGEEGTVLTRLREVTVDWLCCGRHEVFLLSHFLDGVPVSRIPWLRGFYTKEPARKRRSMIQQRVFLQLVLFLYQCVVPFLIRRSFHVACTSKSPYIFFFIPRAVWVCLTRREMRRVCIRRVKRMRSDTLSDPQMRGHAGLPPMALERVTSEGLMQLIGPSSQPVGDDSGGVSDVCKLRDSSSPLLYSDVRFLVDGSKLRPIARPRFGWQRSLLKAADGVGSSTLASTLAKAGKYLATDGKAMWPSPNSAVLRDALRCLDAGVEERRITTGARQRAIGSHNDEYIEVRSFIQCARQFCTIPTLVQGETSAGLLADATAVTMVRGDAARCYDHLPQEAVVNIMRSLVTHETYYSLKLTVVTLTTVKNVNKKTRSSHAENQLSSMKETNRSTVEHRKLQLSKRVKLVPGRYVQEGVLYGIARGCIAYEEQSVGSDSLVSGEEIRSVLQKHLQSHLVMLNGKMYIQRMGINQGSAVAMLLCDQLLERVDAALSSILSEHEEPALLLRRVDDVLVVTLSRAAASRCEDALRSGWSEIGFFCQEEKLRRVTCGQPVRWCGLLWDPVTLEFAVDWARLAKMMPYLAVRPRTGCEPLLSSLRFIRILRLRTPMTALCRQINSKSRVVQTLYEIGLLWSRFFLDKLEANAAFFRPHVRTILQPLALATATLRRLVRKHSSDLQRLGSFCDVTDVEVRLCISAALYHTLHQRLAFMIGRMSSVGKKKFLILMTAVLKRKMGELGSKINRNNQMESSLPSAADLLLVEGGDGVVSRGLAAVRFRPVETVRFQGCATRSA</sequence>
<dbReference type="InterPro" id="IPR000477">
    <property type="entry name" value="RT_dom"/>
</dbReference>
<keyword evidence="4 13" id="KW-0158">Chromosome</keyword>
<dbReference type="Proteomes" id="UP000266743">
    <property type="component" value="Chromosome 11"/>
</dbReference>
<evidence type="ECO:0000256" key="8">
    <source>
        <dbReference type="ARBA" id="ARBA00022842"/>
    </source>
</evidence>
<dbReference type="InterPro" id="IPR003545">
    <property type="entry name" value="Telomerase_RT"/>
</dbReference>
<dbReference type="GO" id="GO:0046872">
    <property type="term" value="F:metal ion binding"/>
    <property type="evidence" value="ECO:0007669"/>
    <property type="project" value="UniProtKB-KW"/>
</dbReference>
<feature type="domain" description="Reverse transcriptase" evidence="15">
    <location>
        <begin position="628"/>
        <end position="961"/>
    </location>
</feature>
<dbReference type="GO" id="GO:0042162">
    <property type="term" value="F:telomeric DNA binding"/>
    <property type="evidence" value="ECO:0007669"/>
    <property type="project" value="TreeGrafter"/>
</dbReference>
<keyword evidence="10 13" id="KW-0695">RNA-directed DNA polymerase</keyword>
<comment type="function">
    <text evidence="13">Telomerase is a ribonucleoprotein enzyme essential for the replication of chromosome termini in most eukaryotes. It elongates telomeres. It is a reverse transcriptase that adds simple sequence repeats to chromosome ends by copying a template sequence within the RNA component of the enzyme.</text>
</comment>
<evidence type="ECO:0000256" key="1">
    <source>
        <dbReference type="ARBA" id="ARBA00008001"/>
    </source>
</evidence>
<comment type="subcellular location">
    <subcellularLocation>
        <location evidence="13">Nucleus</location>
    </subcellularLocation>
    <subcellularLocation>
        <location evidence="13">Chromosome</location>
        <location evidence="13">Telomere</location>
    </subcellularLocation>
</comment>
<keyword evidence="11 13" id="KW-0539">Nucleus</keyword>
<dbReference type="PROSITE" id="PS50878">
    <property type="entry name" value="RT_POL"/>
    <property type="match status" value="1"/>
</dbReference>
<keyword evidence="6 13" id="KW-0548">Nucleotidyltransferase</keyword>
<evidence type="ECO:0000259" key="15">
    <source>
        <dbReference type="PROSITE" id="PS50878"/>
    </source>
</evidence>
<evidence type="ECO:0000256" key="2">
    <source>
        <dbReference type="ARBA" id="ARBA00012493"/>
    </source>
</evidence>
<dbReference type="EMBL" id="QSBY01000011">
    <property type="protein sequence ID" value="RHW67725.1"/>
    <property type="molecule type" value="Genomic_DNA"/>
</dbReference>
<evidence type="ECO:0000256" key="5">
    <source>
        <dbReference type="ARBA" id="ARBA00022679"/>
    </source>
</evidence>
<comment type="catalytic activity">
    <reaction evidence="12 13">
        <text>DNA(n) + a 2'-deoxyribonucleoside 5'-triphosphate = DNA(n+1) + diphosphate</text>
        <dbReference type="Rhea" id="RHEA:22508"/>
        <dbReference type="Rhea" id="RHEA-COMP:17339"/>
        <dbReference type="Rhea" id="RHEA-COMP:17340"/>
        <dbReference type="ChEBI" id="CHEBI:33019"/>
        <dbReference type="ChEBI" id="CHEBI:61560"/>
        <dbReference type="ChEBI" id="CHEBI:173112"/>
        <dbReference type="EC" id="2.7.7.49"/>
    </reaction>
</comment>
<evidence type="ECO:0000256" key="6">
    <source>
        <dbReference type="ARBA" id="ARBA00022695"/>
    </source>
</evidence>
<organism evidence="16">
    <name type="scientific">Trypanosoma brucei equiperdum</name>
    <dbReference type="NCBI Taxonomy" id="630700"/>
    <lineage>
        <taxon>Eukaryota</taxon>
        <taxon>Discoba</taxon>
        <taxon>Euglenozoa</taxon>
        <taxon>Kinetoplastea</taxon>
        <taxon>Metakinetoplastina</taxon>
        <taxon>Trypanosomatida</taxon>
        <taxon>Trypanosomatidae</taxon>
        <taxon>Trypanosoma</taxon>
    </lineage>
</organism>
<dbReference type="GO" id="GO:0000781">
    <property type="term" value="C:chromosome, telomeric region"/>
    <property type="evidence" value="ECO:0007669"/>
    <property type="project" value="UniProtKB-SubCell"/>
</dbReference>
<dbReference type="AlphaFoldDB" id="A0A3L6KUB5"/>
<evidence type="ECO:0000256" key="12">
    <source>
        <dbReference type="ARBA" id="ARBA00048173"/>
    </source>
</evidence>
<evidence type="ECO:0000256" key="3">
    <source>
        <dbReference type="ARBA" id="ARBA00016182"/>
    </source>
</evidence>